<feature type="domain" description="Ras-GAP" evidence="5">
    <location>
        <begin position="956"/>
        <end position="1189"/>
    </location>
</feature>
<dbReference type="PROSITE" id="PS50021">
    <property type="entry name" value="CH"/>
    <property type="match status" value="1"/>
</dbReference>
<dbReference type="Gene3D" id="1.20.5.190">
    <property type="match status" value="1"/>
</dbReference>
<sequence length="1616" mass="184407">SCEYFAVVVLRPRDDERLSAEEMDERRRQNIAYEYLCHLEEAKRWMEACLEEDLPPTTELEEGLRNGVYLGKLATFFAPKMVSEKRLYDRDQTRYKSKGLHFRHTDNTVQWLRAMESVGLPKIFYPETTDVYDRKNMPKVVYCIHALSLYLYKLGIAPQIQDLLGKVAFTEEEISNMRSELDKYGIQMPAFSKIGGILANELSVDEAALHAAVIAINEAVDRGQASVTMGALNNPNAMLRNILETLAQDYQDKLSQAKARKQDQASGQRSSVATEERDVYEELLTQQEIQGAIDFVNSKDMSLPQNPDIFFPMFDFVLQDGGKMMMDKEEIQRVVSSCNDFAEAEKRKLEAVAAINKAIRLGNALDTVEELMNPEAQLPIVYQTAANLYQAELFSLQLQSGGRSGLSHEELSVAVEMLSAVAVLNEVLDTKDPQAVIEQLTDSPLGFTNIDQDNLNRYADTLIKERAEALAKGQEFLTWNDVQKCIDMVNVQVHEEHERIIAIAEINEALNSGDHQQTLAALMLPTAKLTGVNADTAKHYHDVLQYIKLLLCQSSGDESAVLWLDQIQEAIHTANQDEEEALTSMNLPVMVAEGDSQNTLQAMQVPGAGLKAVLPECADIYQSELAQRQTNSRTEDFGGIWARHCVKDRYDYYYNLETGQGTWEEPEGFEHNVGHLTKEEIQDVVSCVTSEYNREQLWLANESMIILLQARVRGYLVRKQHAQRMEYLRQQEPHVVKLQACWKGYKQRKMYKDRMNVLQKNVGSVIQSLVKMWKAKRKYNQRLQFFKDHEKEIVKIQAFLKANKARDDYRTLTGAKDPPLSVVRKFVHLLEQSPLDLQEEQEVTRLREEVVTKIRSNQQMEKDLNLMDIKIGLLVKNRITLQDVVSHNKKMKDLKKTSKEDLSSGDRLGIKGLSKGKRRKLEAYQHLFYLLQTNPSYLAKLIFQMPQNKSTKFMDTVIFTLYNYASNQREEYLLLKLFKTALEEEIKSKVDQIQDIVTGNPTVIKMVVSFNRGARGHNTLRQLLAPVVKDIIEDKSLGINTNPVDVYKAWVNQLETATGEASKLPYEVTPEQAMSHEEVRNRLEASSLALRSATDKVLSSIVSSLDNIPYGMRYVAKVLKNSLHEKFPDASEDELMKIVGNLLYYRYMNPAIVAPDGFDIIDMSAGGQLHVDQRRNLGSVAKMLQHAAANKLFEGENAHMTPMNNYISQTYEKFRVFFQSACDVPEPEEKFNVDEYSDMVTLSKPIIYISIEEIINTHSLLLEHLEAISPDRNDLLHELLQDLGDVPDVEALLGEGATDPNDPNRDSALSQMAKTEISLTLTSKFELLEGDDKDVKTLMTKTKKLIVDVVRIQPGETLPEILETPASPSQESEHTKIIERRAVQDAQTPEGLKSSPAVLEDSQLPLEQKKRKILRNLRNLEQAGVVTTSNKYQDLINDISKDIRYQRRYRQRRKAELVKLQQTLTALNSKTAFYQDQMNYYDTYIKTCLDNLNRKNSRRSIKLDSKGEDKGSKKWKPQSLKYTAARLHEKGVILEIEGLQTNQFKNVMFDISPTEEVGDFEVKAKFMGVEMEKVQLHFQDLLQLQYEGVAVMKMFDKAKVNVNLLIFLLNKKFYGK</sequence>
<evidence type="ECO:0000313" key="8">
    <source>
        <dbReference type="Ensembl" id="ENSSORP00005053255.1"/>
    </source>
</evidence>
<dbReference type="InterPro" id="IPR001936">
    <property type="entry name" value="RasGAP_dom"/>
</dbReference>
<dbReference type="SMART" id="SM00015">
    <property type="entry name" value="IQ"/>
    <property type="match status" value="4"/>
</dbReference>
<feature type="domain" description="WW" evidence="6">
    <location>
        <begin position="641"/>
        <end position="668"/>
    </location>
</feature>
<dbReference type="Pfam" id="PF03836">
    <property type="entry name" value="RasGAP_C"/>
    <property type="match status" value="1"/>
</dbReference>
<dbReference type="PROSITE" id="PS50020">
    <property type="entry name" value="WW_DOMAIN_2"/>
    <property type="match status" value="1"/>
</dbReference>
<dbReference type="GO" id="GO:0005938">
    <property type="term" value="C:cell cortex"/>
    <property type="evidence" value="ECO:0007669"/>
    <property type="project" value="TreeGrafter"/>
</dbReference>
<evidence type="ECO:0008006" key="10">
    <source>
        <dbReference type="Google" id="ProtNLM"/>
    </source>
</evidence>
<dbReference type="GO" id="GO:1903479">
    <property type="term" value="P:mitotic actomyosin contractile ring assembly actin filament organization"/>
    <property type="evidence" value="ECO:0007669"/>
    <property type="project" value="TreeGrafter"/>
</dbReference>
<dbReference type="GO" id="GO:0005516">
    <property type="term" value="F:calmodulin binding"/>
    <property type="evidence" value="ECO:0007669"/>
    <property type="project" value="UniProtKB-KW"/>
</dbReference>
<organism evidence="8 9">
    <name type="scientific">Sphaeramia orbicularis</name>
    <name type="common">orbiculate cardinalfish</name>
    <dbReference type="NCBI Taxonomy" id="375764"/>
    <lineage>
        <taxon>Eukaryota</taxon>
        <taxon>Metazoa</taxon>
        <taxon>Chordata</taxon>
        <taxon>Craniata</taxon>
        <taxon>Vertebrata</taxon>
        <taxon>Euteleostomi</taxon>
        <taxon>Actinopterygii</taxon>
        <taxon>Neopterygii</taxon>
        <taxon>Teleostei</taxon>
        <taxon>Neoteleostei</taxon>
        <taxon>Acanthomorphata</taxon>
        <taxon>Gobiaria</taxon>
        <taxon>Kurtiformes</taxon>
        <taxon>Apogonoidei</taxon>
        <taxon>Apogonidae</taxon>
        <taxon>Apogoninae</taxon>
        <taxon>Sphaeramia</taxon>
    </lineage>
</organism>
<accession>A0A673CGI2</accession>
<dbReference type="Gene3D" id="2.20.70.10">
    <property type="match status" value="1"/>
</dbReference>
<dbReference type="SUPFAM" id="SSF51045">
    <property type="entry name" value="WW domain"/>
    <property type="match status" value="1"/>
</dbReference>
<evidence type="ECO:0000256" key="2">
    <source>
        <dbReference type="ARBA" id="ARBA00022737"/>
    </source>
</evidence>
<dbReference type="PROSITE" id="PS00509">
    <property type="entry name" value="RAS_GTPASE_ACTIV_1"/>
    <property type="match status" value="1"/>
</dbReference>
<gene>
    <name evidence="8" type="primary">iqgap2</name>
</gene>
<evidence type="ECO:0000259" key="6">
    <source>
        <dbReference type="PROSITE" id="PS50020"/>
    </source>
</evidence>
<feature type="domain" description="Calponin-homology (CH)" evidence="7">
    <location>
        <begin position="36"/>
        <end position="151"/>
    </location>
</feature>
<dbReference type="InterPro" id="IPR008936">
    <property type="entry name" value="Rho_GTPase_activation_prot"/>
</dbReference>
<dbReference type="Ensembl" id="ENSSORT00005054510.1">
    <property type="protein sequence ID" value="ENSSORP00005053255.1"/>
    <property type="gene ID" value="ENSSORG00005021514.1"/>
</dbReference>
<dbReference type="InterPro" id="IPR001715">
    <property type="entry name" value="CH_dom"/>
</dbReference>
<name>A0A673CGI2_9TELE</name>
<dbReference type="Proteomes" id="UP000472271">
    <property type="component" value="Chromosome 9"/>
</dbReference>
<dbReference type="Pfam" id="PF00616">
    <property type="entry name" value="RasGAP"/>
    <property type="match status" value="1"/>
</dbReference>
<evidence type="ECO:0000256" key="3">
    <source>
        <dbReference type="ARBA" id="ARBA00022860"/>
    </source>
</evidence>
<dbReference type="PROSITE" id="PS50018">
    <property type="entry name" value="RAS_GTPASE_ACTIV_2"/>
    <property type="match status" value="1"/>
</dbReference>
<dbReference type="InterPro" id="IPR000048">
    <property type="entry name" value="IQ_motif_EF-hand-BS"/>
</dbReference>
<proteinExistence type="predicted"/>
<feature type="compositionally biased region" description="Polar residues" evidence="4">
    <location>
        <begin position="264"/>
        <end position="273"/>
    </location>
</feature>
<dbReference type="GO" id="GO:0005096">
    <property type="term" value="F:GTPase activator activity"/>
    <property type="evidence" value="ECO:0007669"/>
    <property type="project" value="TreeGrafter"/>
</dbReference>
<dbReference type="InterPro" id="IPR023152">
    <property type="entry name" value="RasGAP_CS"/>
</dbReference>
<dbReference type="FunFam" id="1.10.418.10:FF:000013">
    <property type="entry name" value="IQ motif containing GTPase activating protein 1"/>
    <property type="match status" value="1"/>
</dbReference>
<evidence type="ECO:0000313" key="9">
    <source>
        <dbReference type="Proteomes" id="UP000472271"/>
    </source>
</evidence>
<keyword evidence="9" id="KW-1185">Reference proteome</keyword>
<dbReference type="FunFam" id="1.10.506.10:FF:000004">
    <property type="entry name" value="IQ motif containing GTPase activating protein 1"/>
    <property type="match status" value="1"/>
</dbReference>
<dbReference type="GO" id="GO:0051015">
    <property type="term" value="F:actin filament binding"/>
    <property type="evidence" value="ECO:0007669"/>
    <property type="project" value="TreeGrafter"/>
</dbReference>
<dbReference type="InterPro" id="IPR001202">
    <property type="entry name" value="WW_dom"/>
</dbReference>
<reference evidence="8" key="3">
    <citation type="submission" date="2025-09" db="UniProtKB">
        <authorList>
            <consortium name="Ensembl"/>
        </authorList>
    </citation>
    <scope>IDENTIFICATION</scope>
</reference>
<evidence type="ECO:0000259" key="5">
    <source>
        <dbReference type="PROSITE" id="PS50018"/>
    </source>
</evidence>
<dbReference type="Pfam" id="PF00307">
    <property type="entry name" value="CH"/>
    <property type="match status" value="1"/>
</dbReference>
<feature type="region of interest" description="Disordered" evidence="4">
    <location>
        <begin position="257"/>
        <end position="276"/>
    </location>
</feature>
<dbReference type="SUPFAM" id="SSF48350">
    <property type="entry name" value="GTPase activation domain, GAP"/>
    <property type="match status" value="1"/>
</dbReference>
<dbReference type="Gene3D" id="1.10.418.10">
    <property type="entry name" value="Calponin-like domain"/>
    <property type="match status" value="1"/>
</dbReference>
<dbReference type="SUPFAM" id="SSF47576">
    <property type="entry name" value="Calponin-homology domain, CH-domain"/>
    <property type="match status" value="1"/>
</dbReference>
<dbReference type="PANTHER" id="PTHR14149:SF12">
    <property type="entry name" value="RAS GTPASE-ACTIVATING-LIKE PROTEIN IQGAP2"/>
    <property type="match status" value="1"/>
</dbReference>
<dbReference type="CDD" id="cd00201">
    <property type="entry name" value="WW"/>
    <property type="match status" value="1"/>
</dbReference>
<dbReference type="PROSITE" id="PS01159">
    <property type="entry name" value="WW_DOMAIN_1"/>
    <property type="match status" value="1"/>
</dbReference>
<dbReference type="PROSITE" id="PS50096">
    <property type="entry name" value="IQ"/>
    <property type="match status" value="4"/>
</dbReference>
<dbReference type="SMART" id="SM00323">
    <property type="entry name" value="RasGAP"/>
    <property type="match status" value="1"/>
</dbReference>
<dbReference type="Gene3D" id="1.10.506.10">
    <property type="entry name" value="GTPase Activation - p120gap, domain 1"/>
    <property type="match status" value="1"/>
</dbReference>
<dbReference type="PANTHER" id="PTHR14149">
    <property type="entry name" value="RAS GTPASE-ACTIVATING PROTEIN WITH IQ MOTIF"/>
    <property type="match status" value="1"/>
</dbReference>
<evidence type="ECO:0000256" key="4">
    <source>
        <dbReference type="SAM" id="MobiDB-lite"/>
    </source>
</evidence>
<evidence type="ECO:0000259" key="7">
    <source>
        <dbReference type="PROSITE" id="PS50021"/>
    </source>
</evidence>
<dbReference type="Pfam" id="PF00612">
    <property type="entry name" value="IQ"/>
    <property type="match status" value="2"/>
</dbReference>
<dbReference type="GO" id="GO:0120025">
    <property type="term" value="C:plasma membrane bounded cell projection"/>
    <property type="evidence" value="ECO:0007669"/>
    <property type="project" value="UniProtKB-ARBA"/>
</dbReference>
<reference evidence="8" key="1">
    <citation type="submission" date="2019-06" db="EMBL/GenBank/DDBJ databases">
        <authorList>
            <consortium name="Wellcome Sanger Institute Data Sharing"/>
        </authorList>
    </citation>
    <scope>NUCLEOTIDE SEQUENCE [LARGE SCALE GENOMIC DNA]</scope>
</reference>
<dbReference type="SUPFAM" id="SSF143885">
    <property type="entry name" value="RGC domain-like"/>
    <property type="match status" value="1"/>
</dbReference>
<evidence type="ECO:0000256" key="1">
    <source>
        <dbReference type="ARBA" id="ARBA00022553"/>
    </source>
</evidence>
<dbReference type="InterPro" id="IPR036872">
    <property type="entry name" value="CH_dom_sf"/>
</dbReference>
<dbReference type="SMART" id="SM00033">
    <property type="entry name" value="CH"/>
    <property type="match status" value="1"/>
</dbReference>
<protein>
    <recommendedName>
        <fullName evidence="10">IQ motif containing GTPase activating protein 2</fullName>
    </recommendedName>
</protein>
<dbReference type="InterPro" id="IPR000593">
    <property type="entry name" value="RasGAP_C"/>
</dbReference>
<keyword evidence="1" id="KW-0597">Phosphoprotein</keyword>
<keyword evidence="3" id="KW-0112">Calmodulin-binding</keyword>
<reference evidence="8" key="2">
    <citation type="submission" date="2025-08" db="UniProtKB">
        <authorList>
            <consortium name="Ensembl"/>
        </authorList>
    </citation>
    <scope>IDENTIFICATION</scope>
</reference>
<dbReference type="InterPro" id="IPR036020">
    <property type="entry name" value="WW_dom_sf"/>
</dbReference>
<keyword evidence="2" id="KW-0677">Repeat</keyword>